<evidence type="ECO:0000313" key="2">
    <source>
        <dbReference type="Proteomes" id="UP001281761"/>
    </source>
</evidence>
<protein>
    <submittedName>
        <fullName evidence="1">Uncharacterized protein</fullName>
    </submittedName>
</protein>
<keyword evidence="2" id="KW-1185">Reference proteome</keyword>
<accession>A0ABQ9Y8X3</accession>
<dbReference type="EMBL" id="JARBJD010000025">
    <property type="protein sequence ID" value="KAK2960134.1"/>
    <property type="molecule type" value="Genomic_DNA"/>
</dbReference>
<evidence type="ECO:0000313" key="1">
    <source>
        <dbReference type="EMBL" id="KAK2960134.1"/>
    </source>
</evidence>
<dbReference type="Proteomes" id="UP001281761">
    <property type="component" value="Unassembled WGS sequence"/>
</dbReference>
<organism evidence="1 2">
    <name type="scientific">Blattamonas nauphoetae</name>
    <dbReference type="NCBI Taxonomy" id="2049346"/>
    <lineage>
        <taxon>Eukaryota</taxon>
        <taxon>Metamonada</taxon>
        <taxon>Preaxostyla</taxon>
        <taxon>Oxymonadida</taxon>
        <taxon>Blattamonas</taxon>
    </lineage>
</organism>
<comment type="caution">
    <text evidence="1">The sequence shown here is derived from an EMBL/GenBank/DDBJ whole genome shotgun (WGS) entry which is preliminary data.</text>
</comment>
<reference evidence="1 2" key="1">
    <citation type="journal article" date="2022" name="bioRxiv">
        <title>Genomics of Preaxostyla Flagellates Illuminates Evolutionary Transitions and the Path Towards Mitochondrial Loss.</title>
        <authorList>
            <person name="Novak L.V.F."/>
            <person name="Treitli S.C."/>
            <person name="Pyrih J."/>
            <person name="Halakuc P."/>
            <person name="Pipaliya S.V."/>
            <person name="Vacek V."/>
            <person name="Brzon O."/>
            <person name="Soukal P."/>
            <person name="Eme L."/>
            <person name="Dacks J.B."/>
            <person name="Karnkowska A."/>
            <person name="Elias M."/>
            <person name="Hampl V."/>
        </authorList>
    </citation>
    <scope>NUCLEOTIDE SEQUENCE [LARGE SCALE GENOMIC DNA]</scope>
    <source>
        <strain evidence="1">NAU3</strain>
        <tissue evidence="1">Gut</tissue>
    </source>
</reference>
<gene>
    <name evidence="1" type="ORF">BLNAU_5017</name>
</gene>
<proteinExistence type="predicted"/>
<name>A0ABQ9Y8X3_9EUKA</name>
<sequence length="444" mass="49351">MRPDLAQPAQQRPLPPPDEMRRQLVIYYAGACADGIVDSQEIVTAEKLSPLVNNESFHSSLDYHNIGTNNSCFVHFVHAEYFIDEQWDDPTQLSMEKETNVLNPSLDACLSVTSELPSTVTPEEEPFLTFDPNAQLSFTDKSSVYCSLVALVKTDYPFDKALQDRAVRFLKSLEPKWDEQDLADKLVTDMIPSSAGPLSGFIASILTLLSSPHSSVVAEELSFLRATTRAASPAIRDCLMESDLVSKVLAAVQPHTLQISGNEKRIVPCVFLAFPSSLMDVHNVSVINKFKNREMILQKVVLPSSQFLTYLISKRYHLAGKLFDTFMSLLTTHLRIGPFHRPTLDFVLASPIAMAFSSCLSFGNGGYDIWIPLMEIDRSLSELKREGSEVALSGKRMMQALFSEGFEDIIEQMSMLSEDGSVSESLTRTCHTLLQGLGSNVPRQ</sequence>